<comment type="subcellular location">
    <subcellularLocation>
        <location evidence="5">Cytoplasm</location>
    </subcellularLocation>
</comment>
<dbReference type="RefSeq" id="WP_217067942.1">
    <property type="nucleotide sequence ID" value="NZ_JAHQCS010000151.1"/>
</dbReference>
<evidence type="ECO:0000313" key="10">
    <source>
        <dbReference type="Proteomes" id="UP000784880"/>
    </source>
</evidence>
<dbReference type="InterPro" id="IPR000870">
    <property type="entry name" value="Homoserine_kinase"/>
</dbReference>
<evidence type="ECO:0000256" key="1">
    <source>
        <dbReference type="ARBA" id="ARBA00022679"/>
    </source>
</evidence>
<dbReference type="InterPro" id="IPR006204">
    <property type="entry name" value="GHMP_kinase_N_dom"/>
</dbReference>
<proteinExistence type="inferred from homology"/>
<dbReference type="Proteomes" id="UP000784880">
    <property type="component" value="Unassembled WGS sequence"/>
</dbReference>
<evidence type="ECO:0000256" key="3">
    <source>
        <dbReference type="ARBA" id="ARBA00022777"/>
    </source>
</evidence>
<feature type="domain" description="GHMP kinase N-terminal" evidence="7">
    <location>
        <begin position="61"/>
        <end position="143"/>
    </location>
</feature>
<dbReference type="NCBIfam" id="TIGR00191">
    <property type="entry name" value="thrB"/>
    <property type="match status" value="1"/>
</dbReference>
<comment type="pathway">
    <text evidence="5">Amino-acid biosynthesis; L-threonine biosynthesis; L-threonine from L-aspartate: step 4/5.</text>
</comment>
<evidence type="ECO:0000259" key="7">
    <source>
        <dbReference type="Pfam" id="PF00288"/>
    </source>
</evidence>
<comment type="similarity">
    <text evidence="5">Belongs to the GHMP kinase family. Homoserine kinase subfamily.</text>
</comment>
<evidence type="ECO:0000259" key="8">
    <source>
        <dbReference type="Pfam" id="PF08544"/>
    </source>
</evidence>
<keyword evidence="5" id="KW-0791">Threonine biosynthesis</keyword>
<comment type="function">
    <text evidence="5">Catalyzes the ATP-dependent phosphorylation of L-homoserine to L-homoserine phosphate.</text>
</comment>
<dbReference type="GO" id="GO:0004413">
    <property type="term" value="F:homoserine kinase activity"/>
    <property type="evidence" value="ECO:0007669"/>
    <property type="project" value="UniProtKB-EC"/>
</dbReference>
<keyword evidence="5" id="KW-0028">Amino-acid biosynthesis</keyword>
<reference evidence="9 10" key="1">
    <citation type="submission" date="2021-06" db="EMBL/GenBank/DDBJ databases">
        <title>Bacillus sp. RD4P76, an endophyte from a halophyte.</title>
        <authorList>
            <person name="Sun J.-Q."/>
        </authorList>
    </citation>
    <scope>NUCLEOTIDE SEQUENCE [LARGE SCALE GENOMIC DNA]</scope>
    <source>
        <strain evidence="9 10">CGMCC 1.15917</strain>
    </source>
</reference>
<dbReference type="EMBL" id="JAHQCS010000151">
    <property type="protein sequence ID" value="MBU9713799.1"/>
    <property type="molecule type" value="Genomic_DNA"/>
</dbReference>
<comment type="catalytic activity">
    <reaction evidence="5">
        <text>L-homoserine + ATP = O-phospho-L-homoserine + ADP + H(+)</text>
        <dbReference type="Rhea" id="RHEA:13985"/>
        <dbReference type="ChEBI" id="CHEBI:15378"/>
        <dbReference type="ChEBI" id="CHEBI:30616"/>
        <dbReference type="ChEBI" id="CHEBI:57476"/>
        <dbReference type="ChEBI" id="CHEBI:57590"/>
        <dbReference type="ChEBI" id="CHEBI:456216"/>
        <dbReference type="EC" id="2.7.1.39"/>
    </reaction>
</comment>
<accession>A0ABS6JKR9</accession>
<keyword evidence="4 5" id="KW-0067">ATP-binding</keyword>
<dbReference type="EC" id="2.7.1.39" evidence="5 6"/>
<feature type="domain" description="GHMP kinase C-terminal" evidence="8">
    <location>
        <begin position="204"/>
        <end position="277"/>
    </location>
</feature>
<evidence type="ECO:0000256" key="2">
    <source>
        <dbReference type="ARBA" id="ARBA00022741"/>
    </source>
</evidence>
<feature type="binding site" evidence="5">
    <location>
        <begin position="90"/>
        <end position="100"/>
    </location>
    <ligand>
        <name>ATP</name>
        <dbReference type="ChEBI" id="CHEBI:30616"/>
    </ligand>
</feature>
<dbReference type="PIRSF" id="PIRSF000676">
    <property type="entry name" value="Homoser_kin"/>
    <property type="match status" value="1"/>
</dbReference>
<dbReference type="PANTHER" id="PTHR20861">
    <property type="entry name" value="HOMOSERINE/4-DIPHOSPHOCYTIDYL-2-C-METHYL-D-ERYTHRITOL KINASE"/>
    <property type="match status" value="1"/>
</dbReference>
<comment type="caution">
    <text evidence="9">The sequence shown here is derived from an EMBL/GenBank/DDBJ whole genome shotgun (WGS) entry which is preliminary data.</text>
</comment>
<gene>
    <name evidence="5 9" type="primary">thrB</name>
    <name evidence="9" type="ORF">KS419_18885</name>
</gene>
<keyword evidence="1 5" id="KW-0808">Transferase</keyword>
<evidence type="ECO:0000313" key="9">
    <source>
        <dbReference type="EMBL" id="MBU9713799.1"/>
    </source>
</evidence>
<keyword evidence="2 5" id="KW-0547">Nucleotide-binding</keyword>
<sequence>MKNKYLFSITVPGSTANLGPGFDSVGLAVNRYLTLHVKTSDKWSFLPESTNLTGIPTDKTNLVYVVAESVAREFDLDLPPCEISMISDIPLSRGFGSSAAAIVAGIELANQLLELDLSPEKKVRLASLLEGHPDNVAASVYGGLVIGNHREDATDVILGGTPEFDMVAVIPDYELKTKESRSLLPDTLTFKESVKGSAISNVLVAALLQKQWDVMGKMMMKDLFHQPYREEVIPELKKALSIASKLGIYGVTLSGAGPIILFFAPIGEGKTIRRELQVYYSEYAIELIKVDKKGVCIDAGMTPTNMKSVGAGARQ</sequence>
<evidence type="ECO:0000256" key="5">
    <source>
        <dbReference type="HAMAP-Rule" id="MF_00384"/>
    </source>
</evidence>
<keyword evidence="5" id="KW-0963">Cytoplasm</keyword>
<evidence type="ECO:0000256" key="4">
    <source>
        <dbReference type="ARBA" id="ARBA00022840"/>
    </source>
</evidence>
<dbReference type="Pfam" id="PF08544">
    <property type="entry name" value="GHMP_kinases_C"/>
    <property type="match status" value="1"/>
</dbReference>
<dbReference type="HAMAP" id="MF_00384">
    <property type="entry name" value="Homoser_kinase"/>
    <property type="match status" value="1"/>
</dbReference>
<keyword evidence="10" id="KW-1185">Reference proteome</keyword>
<name>A0ABS6JKR9_9BACI</name>
<keyword evidence="3 5" id="KW-0418">Kinase</keyword>
<dbReference type="PANTHER" id="PTHR20861:SF1">
    <property type="entry name" value="HOMOSERINE KINASE"/>
    <property type="match status" value="1"/>
</dbReference>
<dbReference type="Pfam" id="PF00288">
    <property type="entry name" value="GHMP_kinases_N"/>
    <property type="match status" value="1"/>
</dbReference>
<dbReference type="InterPro" id="IPR013750">
    <property type="entry name" value="GHMP_kinase_C_dom"/>
</dbReference>
<organism evidence="9 10">
    <name type="scientific">Evansella tamaricis</name>
    <dbReference type="NCBI Taxonomy" id="2069301"/>
    <lineage>
        <taxon>Bacteria</taxon>
        <taxon>Bacillati</taxon>
        <taxon>Bacillota</taxon>
        <taxon>Bacilli</taxon>
        <taxon>Bacillales</taxon>
        <taxon>Bacillaceae</taxon>
        <taxon>Evansella</taxon>
    </lineage>
</organism>
<protein>
    <recommendedName>
        <fullName evidence="5 6">Homoserine kinase</fullName>
        <shortName evidence="5">HK</shortName>
        <shortName evidence="5">HSK</shortName>
        <ecNumber evidence="5 6">2.7.1.39</ecNumber>
    </recommendedName>
</protein>
<evidence type="ECO:0000256" key="6">
    <source>
        <dbReference type="NCBIfam" id="TIGR00191"/>
    </source>
</evidence>